<dbReference type="SMART" id="SM00850">
    <property type="entry name" value="LytTR"/>
    <property type="match status" value="1"/>
</dbReference>
<keyword evidence="1" id="KW-1133">Transmembrane helix</keyword>
<dbReference type="RefSeq" id="WP_345249484.1">
    <property type="nucleotide sequence ID" value="NZ_BAABHD010000084.1"/>
</dbReference>
<dbReference type="InterPro" id="IPR046947">
    <property type="entry name" value="LytR-like"/>
</dbReference>
<dbReference type="InterPro" id="IPR007492">
    <property type="entry name" value="LytTR_DNA-bd_dom"/>
</dbReference>
<organism evidence="3 4">
    <name type="scientific">Nibrella saemangeumensis</name>
    <dbReference type="NCBI Taxonomy" id="1084526"/>
    <lineage>
        <taxon>Bacteria</taxon>
        <taxon>Pseudomonadati</taxon>
        <taxon>Bacteroidota</taxon>
        <taxon>Cytophagia</taxon>
        <taxon>Cytophagales</taxon>
        <taxon>Spirosomataceae</taxon>
        <taxon>Nibrella</taxon>
    </lineage>
</organism>
<evidence type="ECO:0000259" key="2">
    <source>
        <dbReference type="PROSITE" id="PS50930"/>
    </source>
</evidence>
<reference evidence="4" key="1">
    <citation type="journal article" date="2019" name="Int. J. Syst. Evol. Microbiol.">
        <title>The Global Catalogue of Microorganisms (GCM) 10K type strain sequencing project: providing services to taxonomists for standard genome sequencing and annotation.</title>
        <authorList>
            <consortium name="The Broad Institute Genomics Platform"/>
            <consortium name="The Broad Institute Genome Sequencing Center for Infectious Disease"/>
            <person name="Wu L."/>
            <person name="Ma J."/>
        </authorList>
    </citation>
    <scope>NUCLEOTIDE SEQUENCE [LARGE SCALE GENOMIC DNA]</scope>
    <source>
        <strain evidence="4">JCM 17927</strain>
    </source>
</reference>
<protein>
    <recommendedName>
        <fullName evidence="2">HTH LytTR-type domain-containing protein</fullName>
    </recommendedName>
</protein>
<keyword evidence="4" id="KW-1185">Reference proteome</keyword>
<evidence type="ECO:0000256" key="1">
    <source>
        <dbReference type="SAM" id="Phobius"/>
    </source>
</evidence>
<feature type="transmembrane region" description="Helical" evidence="1">
    <location>
        <begin position="12"/>
        <end position="31"/>
    </location>
</feature>
<gene>
    <name evidence="3" type="ORF">GCM10023189_56250</name>
</gene>
<evidence type="ECO:0000313" key="4">
    <source>
        <dbReference type="Proteomes" id="UP001501175"/>
    </source>
</evidence>
<keyword evidence="1" id="KW-0812">Transmembrane</keyword>
<feature type="domain" description="HTH LytTR-type" evidence="2">
    <location>
        <begin position="172"/>
        <end position="285"/>
    </location>
</feature>
<evidence type="ECO:0000313" key="3">
    <source>
        <dbReference type="EMBL" id="GAA4469350.1"/>
    </source>
</evidence>
<sequence length="289" mass="33087">MRPFTHRQNLIARLIAVPVAALTASHVVFYRRFPWQADYQFPWPYFLTVATVMLSCWEMNLAIFRYLDQRLPFHKNPVQRILRQILYGGLLTMLTFALVFPCAIRLYTGQWPSPDLFVTGMFVCATIATIGNGAYVGLYLLQTIYLENQQPAESLTQQLSQLPSLPPRTHSLLVDAGARQLQLPFDQIAYFYSSGGVVLLVKTNGQQIMTSYNSFAKLEDRLPADAFFQLSRQFIVSLPAIRAVEDDENRKLLVLLTPALRRSDPHETVTVSRYRSAEFKKWFRQVATA</sequence>
<dbReference type="PROSITE" id="PS50930">
    <property type="entry name" value="HTH_LYTTR"/>
    <property type="match status" value="1"/>
</dbReference>
<feature type="transmembrane region" description="Helical" evidence="1">
    <location>
        <begin position="85"/>
        <end position="107"/>
    </location>
</feature>
<feature type="transmembrane region" description="Helical" evidence="1">
    <location>
        <begin position="119"/>
        <end position="141"/>
    </location>
</feature>
<dbReference type="Proteomes" id="UP001501175">
    <property type="component" value="Unassembled WGS sequence"/>
</dbReference>
<name>A0ABP8NPN3_9BACT</name>
<dbReference type="PANTHER" id="PTHR37299">
    <property type="entry name" value="TRANSCRIPTIONAL REGULATOR-RELATED"/>
    <property type="match status" value="1"/>
</dbReference>
<comment type="caution">
    <text evidence="3">The sequence shown here is derived from an EMBL/GenBank/DDBJ whole genome shotgun (WGS) entry which is preliminary data.</text>
</comment>
<dbReference type="Pfam" id="PF04397">
    <property type="entry name" value="LytTR"/>
    <property type="match status" value="1"/>
</dbReference>
<proteinExistence type="predicted"/>
<dbReference type="EMBL" id="BAABHD010000084">
    <property type="protein sequence ID" value="GAA4469350.1"/>
    <property type="molecule type" value="Genomic_DNA"/>
</dbReference>
<feature type="transmembrane region" description="Helical" evidence="1">
    <location>
        <begin position="43"/>
        <end position="64"/>
    </location>
</feature>
<dbReference type="Gene3D" id="2.40.50.1020">
    <property type="entry name" value="LytTr DNA-binding domain"/>
    <property type="match status" value="1"/>
</dbReference>
<keyword evidence="1" id="KW-0472">Membrane</keyword>
<dbReference type="PANTHER" id="PTHR37299:SF1">
    <property type="entry name" value="STAGE 0 SPORULATION PROTEIN A HOMOLOG"/>
    <property type="match status" value="1"/>
</dbReference>
<accession>A0ABP8NPN3</accession>